<dbReference type="InterPro" id="IPR028083">
    <property type="entry name" value="Spt6_acidic_N_dom"/>
</dbReference>
<accession>A0AA43TS07</accession>
<evidence type="ECO:0000256" key="6">
    <source>
        <dbReference type="ARBA" id="ARBA00022999"/>
    </source>
</evidence>
<dbReference type="PANTHER" id="PTHR10145">
    <property type="entry name" value="TRANSCRIPTION ELONGATION FACTOR SPT6"/>
    <property type="match status" value="1"/>
</dbReference>
<feature type="compositionally biased region" description="Basic and acidic residues" evidence="12">
    <location>
        <begin position="159"/>
        <end position="169"/>
    </location>
</feature>
<evidence type="ECO:0000256" key="10">
    <source>
        <dbReference type="PIRNR" id="PIRNR036947"/>
    </source>
</evidence>
<dbReference type="Gene3D" id="1.10.10.2740">
    <property type="entry name" value="Spt6, Death-like domain"/>
    <property type="match status" value="1"/>
</dbReference>
<dbReference type="GO" id="GO:0005694">
    <property type="term" value="C:chromosome"/>
    <property type="evidence" value="ECO:0007669"/>
    <property type="project" value="UniProtKB-SubCell"/>
</dbReference>
<keyword evidence="8 10" id="KW-0539">Nucleus</keyword>
<feature type="domain" description="S1 motif" evidence="14">
    <location>
        <begin position="1128"/>
        <end position="1197"/>
    </location>
</feature>
<dbReference type="PROSITE" id="PS50001">
    <property type="entry name" value="SH2"/>
    <property type="match status" value="1"/>
</dbReference>
<feature type="compositionally biased region" description="Basic and acidic residues" evidence="12">
    <location>
        <begin position="521"/>
        <end position="532"/>
    </location>
</feature>
<dbReference type="InterPro" id="IPR049540">
    <property type="entry name" value="Spt6-like_S1"/>
</dbReference>
<evidence type="ECO:0000256" key="1">
    <source>
        <dbReference type="ARBA" id="ARBA00004123"/>
    </source>
</evidence>
<comment type="function">
    <text evidence="9">Histone H3-H4 chaperone that plays a role in maintenance of chromatin structure during RNA polymerase II transcription elongation thereby repressing transcription initiation from cryptic promoters. Mediates the reassembly of nucleosomes onto the promoters of at least a selected set of genes during repression; the nucleosome reassembly is essential for transcriptional repression. Essential for viability.</text>
</comment>
<evidence type="ECO:0000256" key="8">
    <source>
        <dbReference type="ARBA" id="ARBA00023242"/>
    </source>
</evidence>
<feature type="region of interest" description="Disordered" evidence="12">
    <location>
        <begin position="1"/>
        <end position="194"/>
    </location>
</feature>
<dbReference type="InterPro" id="IPR028231">
    <property type="entry name" value="Spt6_YqgF"/>
</dbReference>
<evidence type="ECO:0000313" key="16">
    <source>
        <dbReference type="Proteomes" id="UP001161017"/>
    </source>
</evidence>
<dbReference type="Gene3D" id="1.10.10.650">
    <property type="entry name" value="RuvA domain 2-like"/>
    <property type="match status" value="1"/>
</dbReference>
<dbReference type="PANTHER" id="PTHR10145:SF6">
    <property type="entry name" value="TRANSCRIPTION ELONGATION FACTOR SPT6"/>
    <property type="match status" value="1"/>
</dbReference>
<comment type="function">
    <text evidence="10">Plays a role in maintenance of chromatin structure during RNA polymerase II transcription elongation thereby repressing transcription initiation from cryptic promoters. Mediates the reassembly of nucleosomes onto the promoters of at least a selected set of genes during repression; the nucleosome reassembly is essential for transcriptional repression.</text>
</comment>
<dbReference type="InterPro" id="IPR028088">
    <property type="entry name" value="Spt6_HTH_DNA-bd_dom"/>
</dbReference>
<keyword evidence="5" id="KW-0158">Chromosome</keyword>
<dbReference type="Pfam" id="PF22706">
    <property type="entry name" value="Tex_central_region"/>
    <property type="match status" value="1"/>
</dbReference>
<keyword evidence="16" id="KW-1185">Reference proteome</keyword>
<dbReference type="InterPro" id="IPR037027">
    <property type="entry name" value="YqgF/RNaseH-like_dom_sf"/>
</dbReference>
<feature type="compositionally biased region" description="Acidic residues" evidence="12">
    <location>
        <begin position="11"/>
        <end position="26"/>
    </location>
</feature>
<proteinExistence type="inferred from homology"/>
<dbReference type="GO" id="GO:0042393">
    <property type="term" value="F:histone binding"/>
    <property type="evidence" value="ECO:0007669"/>
    <property type="project" value="TreeGrafter"/>
</dbReference>
<dbReference type="Gene3D" id="3.30.505.10">
    <property type="entry name" value="SH2 domain"/>
    <property type="match status" value="2"/>
</dbReference>
<reference evidence="15" key="1">
    <citation type="journal article" date="2023" name="Genome Biol. Evol.">
        <title>First Whole Genome Sequence and Flow Cytometry Genome Size Data for the Lichen-Forming Fungus Ramalina farinacea (Ascomycota).</title>
        <authorList>
            <person name="Llewellyn T."/>
            <person name="Mian S."/>
            <person name="Hill R."/>
            <person name="Leitch I.J."/>
            <person name="Gaya E."/>
        </authorList>
    </citation>
    <scope>NUCLEOTIDE SEQUENCE</scope>
    <source>
        <strain evidence="15">LIQ254RAFAR</strain>
    </source>
</reference>
<gene>
    <name evidence="15" type="primary">SPT6</name>
    <name evidence="15" type="ORF">OHK93_000657</name>
</gene>
<dbReference type="FunFam" id="3.30.505.10:FF:000056">
    <property type="entry name" value="Transcription elongation factor Spt6"/>
    <property type="match status" value="1"/>
</dbReference>
<dbReference type="Pfam" id="PF14633">
    <property type="entry name" value="SH2_2"/>
    <property type="match status" value="1"/>
</dbReference>
<dbReference type="InterPro" id="IPR023319">
    <property type="entry name" value="Tex-like_HTH_dom_sf"/>
</dbReference>
<evidence type="ECO:0000256" key="9">
    <source>
        <dbReference type="ARBA" id="ARBA00093389"/>
    </source>
</evidence>
<dbReference type="InterPro" id="IPR012337">
    <property type="entry name" value="RNaseH-like_sf"/>
</dbReference>
<comment type="subcellular location">
    <subcellularLocation>
        <location evidence="2">Chromosome</location>
    </subcellularLocation>
    <subcellularLocation>
        <location evidence="1 10">Nucleus</location>
    </subcellularLocation>
</comment>
<dbReference type="InterPro" id="IPR010994">
    <property type="entry name" value="RuvA_2-like"/>
</dbReference>
<keyword evidence="15" id="KW-0648">Protein biosynthesis</keyword>
<dbReference type="InterPro" id="IPR035019">
    <property type="entry name" value="Spt6_SH2_N"/>
</dbReference>
<dbReference type="Gene3D" id="1.10.150.850">
    <property type="entry name" value="Spt6, helix-hairpin-helix domain"/>
    <property type="match status" value="1"/>
</dbReference>
<dbReference type="InterPro" id="IPR035420">
    <property type="entry name" value="Spt6_SH2"/>
</dbReference>
<dbReference type="InterPro" id="IPR017072">
    <property type="entry name" value="TF_Spt6"/>
</dbReference>
<dbReference type="GO" id="GO:0003746">
    <property type="term" value="F:translation elongation factor activity"/>
    <property type="evidence" value="ECO:0007669"/>
    <property type="project" value="UniProtKB-KW"/>
</dbReference>
<dbReference type="InterPro" id="IPR036860">
    <property type="entry name" value="SH2_dom_sf"/>
</dbReference>
<dbReference type="SUPFAM" id="SSF55550">
    <property type="entry name" value="SH2 domain"/>
    <property type="match status" value="1"/>
</dbReference>
<evidence type="ECO:0000259" key="13">
    <source>
        <dbReference type="PROSITE" id="PS50001"/>
    </source>
</evidence>
<dbReference type="SUPFAM" id="SSF50249">
    <property type="entry name" value="Nucleic acid-binding proteins"/>
    <property type="match status" value="1"/>
</dbReference>
<feature type="compositionally biased region" description="Basic and acidic residues" evidence="12">
    <location>
        <begin position="135"/>
        <end position="149"/>
    </location>
</feature>
<dbReference type="PROSITE" id="PS50126">
    <property type="entry name" value="S1"/>
    <property type="match status" value="1"/>
</dbReference>
<dbReference type="InterPro" id="IPR042066">
    <property type="entry name" value="Spt6_death-like"/>
</dbReference>
<dbReference type="SUPFAM" id="SSF53098">
    <property type="entry name" value="Ribonuclease H-like"/>
    <property type="match status" value="1"/>
</dbReference>
<feature type="compositionally biased region" description="Acidic residues" evidence="12">
    <location>
        <begin position="70"/>
        <end position="79"/>
    </location>
</feature>
<dbReference type="CDD" id="cd09918">
    <property type="entry name" value="SH2_Nterm_SPT6_like"/>
    <property type="match status" value="1"/>
</dbReference>
<dbReference type="InterPro" id="IPR000980">
    <property type="entry name" value="SH2"/>
</dbReference>
<dbReference type="GO" id="GO:0031491">
    <property type="term" value="F:nucleosome binding"/>
    <property type="evidence" value="ECO:0007669"/>
    <property type="project" value="TreeGrafter"/>
</dbReference>
<dbReference type="CDD" id="cd09928">
    <property type="entry name" value="SH2_Cterm_SPT6_like"/>
    <property type="match status" value="1"/>
</dbReference>
<feature type="domain" description="SH2" evidence="13">
    <location>
        <begin position="1236"/>
        <end position="1344"/>
    </location>
</feature>
<dbReference type="Pfam" id="PF14632">
    <property type="entry name" value="SPT6_acidic"/>
    <property type="match status" value="1"/>
</dbReference>
<keyword evidence="15" id="KW-0251">Elongation factor</keyword>
<organism evidence="15 16">
    <name type="scientific">Ramalina farinacea</name>
    <dbReference type="NCBI Taxonomy" id="258253"/>
    <lineage>
        <taxon>Eukaryota</taxon>
        <taxon>Fungi</taxon>
        <taxon>Dikarya</taxon>
        <taxon>Ascomycota</taxon>
        <taxon>Pezizomycotina</taxon>
        <taxon>Lecanoromycetes</taxon>
        <taxon>OSLEUM clade</taxon>
        <taxon>Lecanoromycetidae</taxon>
        <taxon>Lecanorales</taxon>
        <taxon>Lecanorineae</taxon>
        <taxon>Ramalinaceae</taxon>
        <taxon>Ramalina</taxon>
    </lineage>
</organism>
<keyword evidence="6 11" id="KW-0727">SH2 domain</keyword>
<dbReference type="FunFam" id="3.30.420.140:FF:000007">
    <property type="entry name" value="Transcription elongation factor SPT6"/>
    <property type="match status" value="1"/>
</dbReference>
<dbReference type="InterPro" id="IPR012340">
    <property type="entry name" value="NA-bd_OB-fold"/>
</dbReference>
<comment type="similarity">
    <text evidence="3 10">Belongs to the SPT6 family.</text>
</comment>
<dbReference type="Pfam" id="PF14635">
    <property type="entry name" value="HHH_7"/>
    <property type="match status" value="1"/>
</dbReference>
<dbReference type="SMART" id="SM00252">
    <property type="entry name" value="SH2"/>
    <property type="match status" value="1"/>
</dbReference>
<dbReference type="Pfam" id="PF14639">
    <property type="entry name" value="YqgF"/>
    <property type="match status" value="1"/>
</dbReference>
<dbReference type="Pfam" id="PF14641">
    <property type="entry name" value="HTH_44"/>
    <property type="match status" value="1"/>
</dbReference>
<comment type="caution">
    <text evidence="15">The sequence shown here is derived from an EMBL/GenBank/DDBJ whole genome shotgun (WGS) entry which is preliminary data.</text>
</comment>
<dbReference type="InterPro" id="IPR055179">
    <property type="entry name" value="Tex-like_central_region"/>
</dbReference>
<sequence>MSARDLVLGEAELDDDEADDSFDEETGEVKQKTNGVNRTNGRNGHLTDSSEEDDDDDDEEAQRAVREGFIVDEEEEDAEERERRRQEKKKRRREERDEEEAGLDEEDLDLIGEANPEFERRSQPEPKLKRLKRGHKDDRDGRPRGVRDIFDDEEEDDRTADRSRHLREDEFADFIEEDFGDEQGEGEEDDDAAVLRRPARNIISAHEAAGLDEAAGEDMKEVFGDGFEYDWALEAQEAADLRDQGQPDPEDPDALEKGIELKDVFEPSQLIDRMLTDEDNRIRMTDEPERFQIARKPYRDVELTEQDKREEAGWISALMLQKHALEPELHEPFHKAVAKTLDFMNTENCEVPFIFQHRKDYLIHARKIPTSPDPNNPDAPEYYTSADKLINQDELWEILANDLKFRALLEKRKALQRTYDNLQALDDQFHDSVIEETLLEANTQDGLQDLQDYLHFQHSARLTDMAIANGTQQTGMQRRPGAARLLFDRIRSGKVYGLVRAYGITADTFAKNCLGLSNRTHRAEDPSERPDDMADSEAILDPPDYSSGQQCLRAAKAMFAEEVFMSPRMRRFVRESFFVRALIDCHRTEKGLRRIDAQHPYYEIKYLRNQQLPDIARDPAQFLRMLKAEEEGLIDVRVRMSQRSAFLESLYEFVTSDNESELAEAWNRERKAAIDLAFGKLEKTIAKGIKEAIRSECEDQVAKICRAEYGKRLDQAPYKPKGMQLGTIPRVLALSNGSGLHGREAICWAWVDESGRVHENGKYTDLTLGDPERGTEDSADVIALAELVERRKPDVIGVSGWSADTKKLFKILEDIVERKSLRCAEFEDEDGHTQTDRLEVITVNDEVARLYQTSDRATLEHPGFAPLTKYCVGLAKYLQNPMTEYAALGRDIISISFDPNQRYVPQEKLLQQLETAMVDTVNLCGVDINEAVSDSNVANLLPYVAGLGPRKAAQLLKVINLTGGEVVTRIQLVGGAENDKLAAVGQTVWNNCASFLFIEFDSSDPEMDFLDNTRVHPEDYDLGRKMAADALELDEEDIQAEVNENGDGAVVRKLVRDEAQDKVNDLVLEEYAEQLEKNFNQRKRSTLELIRAELQQPYEELRRNYALLSTDEIFTMFTGETRDSLCEGMVVPVSIKKVADDYVEAKMDCGIEGTVPALNISDRTDVSAKQLFSLHQTVRAKISYLNRKAFGAMFTFRQEEVERPYRKEIDRMTDEWDEKQEEADIESMREKDDVSGRTGRIVKHPLFKPFNATQAEEYLGSQTRGDLVIRPSSKGSDHLAVTWKVSDNIYQHIDVLELDKSNQASSASTYKVEGKYNYSDLDELIANHVKAKAKKVEEMLLHEKYQSLSKTEVERWLTTYTEANPKRSVYNFCIDPKHAGYFNLCFKAGQNAQVQHWFVKVVPNAFELQKHMYPDMRALCNGFKLIFTNMQANGIHTRRR</sequence>
<dbReference type="FunFam" id="3.30.505.10:FF:000065">
    <property type="entry name" value="Transcription elongation factor SPT6"/>
    <property type="match status" value="1"/>
</dbReference>
<evidence type="ECO:0000259" key="14">
    <source>
        <dbReference type="PROSITE" id="PS50126"/>
    </source>
</evidence>
<dbReference type="Proteomes" id="UP001161017">
    <property type="component" value="Unassembled WGS sequence"/>
</dbReference>
<feature type="compositionally biased region" description="Acidic residues" evidence="12">
    <location>
        <begin position="96"/>
        <end position="110"/>
    </location>
</feature>
<dbReference type="Pfam" id="PF21710">
    <property type="entry name" value="Spt6_S1"/>
    <property type="match status" value="1"/>
</dbReference>
<dbReference type="InterPro" id="IPR003029">
    <property type="entry name" value="S1_domain"/>
</dbReference>
<protein>
    <recommendedName>
        <fullName evidence="4 10">Transcription elongation factor Spt6</fullName>
    </recommendedName>
</protein>
<dbReference type="InterPro" id="IPR032706">
    <property type="entry name" value="Spt6_HHH"/>
</dbReference>
<feature type="compositionally biased region" description="Acidic residues" evidence="12">
    <location>
        <begin position="49"/>
        <end position="60"/>
    </location>
</feature>
<dbReference type="FunFam" id="1.10.10.2740:FF:000002">
    <property type="entry name" value="Transcription elongation factor Spt6"/>
    <property type="match status" value="1"/>
</dbReference>
<dbReference type="GO" id="GO:0034728">
    <property type="term" value="P:nucleosome organization"/>
    <property type="evidence" value="ECO:0007669"/>
    <property type="project" value="TreeGrafter"/>
</dbReference>
<evidence type="ECO:0000313" key="15">
    <source>
        <dbReference type="EMBL" id="MDI1485519.1"/>
    </source>
</evidence>
<keyword evidence="7 10" id="KW-0804">Transcription</keyword>
<dbReference type="InterPro" id="IPR023323">
    <property type="entry name" value="Tex-like_dom_sf"/>
</dbReference>
<dbReference type="EMBL" id="JAPUFD010000001">
    <property type="protein sequence ID" value="MDI1485519.1"/>
    <property type="molecule type" value="Genomic_DNA"/>
</dbReference>
<dbReference type="SUPFAM" id="SSF47781">
    <property type="entry name" value="RuvA domain 2-like"/>
    <property type="match status" value="2"/>
</dbReference>
<evidence type="ECO:0000256" key="5">
    <source>
        <dbReference type="ARBA" id="ARBA00022454"/>
    </source>
</evidence>
<feature type="compositionally biased region" description="Low complexity" evidence="12">
    <location>
        <begin position="1"/>
        <end position="10"/>
    </location>
</feature>
<dbReference type="InterPro" id="IPR035018">
    <property type="entry name" value="Spt6_SH2_C"/>
</dbReference>
<dbReference type="GO" id="GO:0003677">
    <property type="term" value="F:DNA binding"/>
    <property type="evidence" value="ECO:0007669"/>
    <property type="project" value="InterPro"/>
</dbReference>
<dbReference type="Gene3D" id="3.30.420.140">
    <property type="entry name" value="YqgF/RNase H-like domain"/>
    <property type="match status" value="1"/>
</dbReference>
<dbReference type="PIRSF" id="PIRSF036947">
    <property type="entry name" value="Spt6"/>
    <property type="match status" value="1"/>
</dbReference>
<evidence type="ECO:0000256" key="3">
    <source>
        <dbReference type="ARBA" id="ARBA00009253"/>
    </source>
</evidence>
<evidence type="ECO:0000256" key="11">
    <source>
        <dbReference type="PROSITE-ProRule" id="PRU00191"/>
    </source>
</evidence>
<feature type="compositionally biased region" description="Acidic residues" evidence="12">
    <location>
        <begin position="170"/>
        <end position="192"/>
    </location>
</feature>
<dbReference type="GO" id="GO:0008023">
    <property type="term" value="C:transcription elongation factor complex"/>
    <property type="evidence" value="ECO:0007669"/>
    <property type="project" value="TreeGrafter"/>
</dbReference>
<evidence type="ECO:0000256" key="7">
    <source>
        <dbReference type="ARBA" id="ARBA00023163"/>
    </source>
</evidence>
<dbReference type="Gene3D" id="1.10.3500.10">
    <property type="entry name" value="Tex N-terminal region-like"/>
    <property type="match status" value="1"/>
</dbReference>
<dbReference type="GO" id="GO:0140673">
    <property type="term" value="P:transcription elongation-coupled chromatin remodeling"/>
    <property type="evidence" value="ECO:0007669"/>
    <property type="project" value="InterPro"/>
</dbReference>
<feature type="compositionally biased region" description="Low complexity" evidence="12">
    <location>
        <begin position="33"/>
        <end position="44"/>
    </location>
</feature>
<feature type="region of interest" description="Disordered" evidence="12">
    <location>
        <begin position="520"/>
        <end position="540"/>
    </location>
</feature>
<evidence type="ECO:0000256" key="2">
    <source>
        <dbReference type="ARBA" id="ARBA00004286"/>
    </source>
</evidence>
<dbReference type="SUPFAM" id="SSF158832">
    <property type="entry name" value="Tex N-terminal region-like"/>
    <property type="match status" value="1"/>
</dbReference>
<name>A0AA43TS07_9LECA</name>
<evidence type="ECO:0000256" key="4">
    <source>
        <dbReference type="ARBA" id="ARBA00020248"/>
    </source>
</evidence>
<evidence type="ECO:0000256" key="12">
    <source>
        <dbReference type="SAM" id="MobiDB-lite"/>
    </source>
</evidence>
<feature type="compositionally biased region" description="Basic and acidic residues" evidence="12">
    <location>
        <begin position="117"/>
        <end position="128"/>
    </location>
</feature>